<keyword evidence="4" id="KW-1185">Reference proteome</keyword>
<keyword evidence="1" id="KW-0863">Zinc-finger</keyword>
<dbReference type="InterPro" id="IPR036875">
    <property type="entry name" value="Znf_CCHC_sf"/>
</dbReference>
<dbReference type="GO" id="GO:0003676">
    <property type="term" value="F:nucleic acid binding"/>
    <property type="evidence" value="ECO:0007669"/>
    <property type="project" value="InterPro"/>
</dbReference>
<evidence type="ECO:0000313" key="3">
    <source>
        <dbReference type="EMBL" id="CAA7043994.1"/>
    </source>
</evidence>
<dbReference type="Proteomes" id="UP000467841">
    <property type="component" value="Unassembled WGS sequence"/>
</dbReference>
<feature type="domain" description="CCHC-type" evidence="2">
    <location>
        <begin position="36"/>
        <end position="52"/>
    </location>
</feature>
<organism evidence="3 4">
    <name type="scientific">Microthlaspi erraticum</name>
    <dbReference type="NCBI Taxonomy" id="1685480"/>
    <lineage>
        <taxon>Eukaryota</taxon>
        <taxon>Viridiplantae</taxon>
        <taxon>Streptophyta</taxon>
        <taxon>Embryophyta</taxon>
        <taxon>Tracheophyta</taxon>
        <taxon>Spermatophyta</taxon>
        <taxon>Magnoliopsida</taxon>
        <taxon>eudicotyledons</taxon>
        <taxon>Gunneridae</taxon>
        <taxon>Pentapetalae</taxon>
        <taxon>rosids</taxon>
        <taxon>malvids</taxon>
        <taxon>Brassicales</taxon>
        <taxon>Brassicaceae</taxon>
        <taxon>Coluteocarpeae</taxon>
        <taxon>Microthlaspi</taxon>
    </lineage>
</organism>
<evidence type="ECO:0000256" key="1">
    <source>
        <dbReference type="PROSITE-ProRule" id="PRU00047"/>
    </source>
</evidence>
<dbReference type="AlphaFoldDB" id="A0A6D2JUV4"/>
<proteinExistence type="predicted"/>
<accession>A0A6D2JUV4</accession>
<evidence type="ECO:0000313" key="4">
    <source>
        <dbReference type="Proteomes" id="UP000467841"/>
    </source>
</evidence>
<dbReference type="SMART" id="SM00343">
    <property type="entry name" value="ZnF_C2HC"/>
    <property type="match status" value="1"/>
</dbReference>
<dbReference type="Gene3D" id="4.10.60.10">
    <property type="entry name" value="Zinc finger, CCHC-type"/>
    <property type="match status" value="1"/>
</dbReference>
<keyword evidence="1" id="KW-0862">Zinc</keyword>
<dbReference type="InterPro" id="IPR001878">
    <property type="entry name" value="Znf_CCHC"/>
</dbReference>
<dbReference type="GO" id="GO:0008270">
    <property type="term" value="F:zinc ion binding"/>
    <property type="evidence" value="ECO:0007669"/>
    <property type="project" value="UniProtKB-KW"/>
</dbReference>
<dbReference type="OrthoDB" id="1112440at2759"/>
<dbReference type="SUPFAM" id="SSF57756">
    <property type="entry name" value="Retrovirus zinc finger-like domains"/>
    <property type="match status" value="1"/>
</dbReference>
<comment type="caution">
    <text evidence="3">The sequence shown here is derived from an EMBL/GenBank/DDBJ whole genome shotgun (WGS) entry which is preliminary data.</text>
</comment>
<dbReference type="EMBL" id="CACVBM020001290">
    <property type="protein sequence ID" value="CAA7043994.1"/>
    <property type="molecule type" value="Genomic_DNA"/>
</dbReference>
<gene>
    <name evidence="3" type="ORF">MERR_LOCUS31229</name>
</gene>
<evidence type="ECO:0000259" key="2">
    <source>
        <dbReference type="PROSITE" id="PS50158"/>
    </source>
</evidence>
<name>A0A6D2JUV4_9BRAS</name>
<protein>
    <recommendedName>
        <fullName evidence="2">CCHC-type domain-containing protein</fullName>
    </recommendedName>
</protein>
<keyword evidence="1" id="KW-0479">Metal-binding</keyword>
<dbReference type="Pfam" id="PF00098">
    <property type="entry name" value="zf-CCHC"/>
    <property type="match status" value="1"/>
</dbReference>
<dbReference type="PROSITE" id="PS50158">
    <property type="entry name" value="ZF_CCHC"/>
    <property type="match status" value="1"/>
</dbReference>
<reference evidence="3" key="1">
    <citation type="submission" date="2020-01" db="EMBL/GenBank/DDBJ databases">
        <authorList>
            <person name="Mishra B."/>
        </authorList>
    </citation>
    <scope>NUCLEOTIDE SEQUENCE [LARGE SCALE GENOMIC DNA]</scope>
</reference>
<sequence length="115" mass="13772">MRSKHPSFRKPFKKRFNKFCRKRFFKKKRSFEKTTKCFLCHQEGHFAKNCPNRSRKKKQYLINSISSIAPDIDLDNHDLESESVLSYDSDDKDGLCEYSDYDYSSESSYDENEDE</sequence>